<feature type="compositionally biased region" description="Low complexity" evidence="2">
    <location>
        <begin position="45"/>
        <end position="69"/>
    </location>
</feature>
<evidence type="ECO:0000313" key="3">
    <source>
        <dbReference type="EMBL" id="KAF4463071.1"/>
    </source>
</evidence>
<dbReference type="EMBL" id="JAADYS010001427">
    <property type="protein sequence ID" value="KAF4463071.1"/>
    <property type="molecule type" value="Genomic_DNA"/>
</dbReference>
<keyword evidence="4" id="KW-1185">Reference proteome</keyword>
<name>A0A8H4L6A9_9HYPO</name>
<reference evidence="3 4" key="1">
    <citation type="submission" date="2020-01" db="EMBL/GenBank/DDBJ databases">
        <title>Identification and distribution of gene clusters putatively required for synthesis of sphingolipid metabolism inhibitors in phylogenetically diverse species of the filamentous fungus Fusarium.</title>
        <authorList>
            <person name="Kim H.-S."/>
            <person name="Busman M."/>
            <person name="Brown D.W."/>
            <person name="Divon H."/>
            <person name="Uhlig S."/>
            <person name="Proctor R.H."/>
        </authorList>
    </citation>
    <scope>NUCLEOTIDE SEQUENCE [LARGE SCALE GENOMIC DNA]</scope>
    <source>
        <strain evidence="3 4">NRRL 20459</strain>
    </source>
</reference>
<evidence type="ECO:0000256" key="2">
    <source>
        <dbReference type="SAM" id="MobiDB-lite"/>
    </source>
</evidence>
<organism evidence="3 4">
    <name type="scientific">Fusarium albosuccineum</name>
    <dbReference type="NCBI Taxonomy" id="1237068"/>
    <lineage>
        <taxon>Eukaryota</taxon>
        <taxon>Fungi</taxon>
        <taxon>Dikarya</taxon>
        <taxon>Ascomycota</taxon>
        <taxon>Pezizomycotina</taxon>
        <taxon>Sordariomycetes</taxon>
        <taxon>Hypocreomycetidae</taxon>
        <taxon>Hypocreales</taxon>
        <taxon>Nectriaceae</taxon>
        <taxon>Fusarium</taxon>
        <taxon>Fusarium decemcellulare species complex</taxon>
    </lineage>
</organism>
<keyword evidence="1" id="KW-0175">Coiled coil</keyword>
<gene>
    <name evidence="3" type="ORF">FALBO_10105</name>
</gene>
<evidence type="ECO:0000256" key="1">
    <source>
        <dbReference type="SAM" id="Coils"/>
    </source>
</evidence>
<evidence type="ECO:0000313" key="4">
    <source>
        <dbReference type="Proteomes" id="UP000554235"/>
    </source>
</evidence>
<sequence>MDSSAKTRSSPPPAVPERVNPGGQKEQKVHLRQRTLRSPAPELRSASSTQQADASTASTSPPANTMPSSVADKPNNSPVVRRIMSPSVAQSPPTGHSDRFGFRPRPVPLMTARDKTRSCPKAPMMNDIARLPPSPSPDWEPSDGPKHLILNDIVQAKEADDQYCDAIWEATRQYTSKLIRVKTAAHDRSVVLRKSLDEDNKAVPQLEQIIDTSTKNFAEATDQVKETTSDIENLQKFINAAEVLSGKYFGLSSEAMQDFRNKLKRLEQDLATAKDNVEYAKTTRAPAVMQLNELRKRIDDMEREMKALEKAKLGAEEAIGGATAFAMIVRIGGKGMGELKKKFPEFFTEGKDMAKDINSALI</sequence>
<proteinExistence type="predicted"/>
<protein>
    <submittedName>
        <fullName evidence="3">Uncharacterized protein</fullName>
    </submittedName>
</protein>
<feature type="region of interest" description="Disordered" evidence="2">
    <location>
        <begin position="1"/>
        <end position="107"/>
    </location>
</feature>
<accession>A0A8H4L6A9</accession>
<dbReference type="AlphaFoldDB" id="A0A8H4L6A9"/>
<dbReference type="Proteomes" id="UP000554235">
    <property type="component" value="Unassembled WGS sequence"/>
</dbReference>
<feature type="coiled-coil region" evidence="1">
    <location>
        <begin position="256"/>
        <end position="318"/>
    </location>
</feature>
<comment type="caution">
    <text evidence="3">The sequence shown here is derived from an EMBL/GenBank/DDBJ whole genome shotgun (WGS) entry which is preliminary data.</text>
</comment>